<dbReference type="EMBL" id="BK015859">
    <property type="protein sequence ID" value="DAD70055.1"/>
    <property type="molecule type" value="Genomic_DNA"/>
</dbReference>
<reference evidence="1" key="1">
    <citation type="journal article" date="2021" name="Proc. Natl. Acad. Sci. U.S.A.">
        <title>A Catalog of Tens of Thousands of Viruses from Human Metagenomes Reveals Hidden Associations with Chronic Diseases.</title>
        <authorList>
            <person name="Tisza M.J."/>
            <person name="Buck C.B."/>
        </authorList>
    </citation>
    <scope>NUCLEOTIDE SEQUENCE</scope>
    <source>
        <strain evidence="1">Ct6F13</strain>
    </source>
</reference>
<evidence type="ECO:0000313" key="1">
    <source>
        <dbReference type="EMBL" id="DAD70055.1"/>
    </source>
</evidence>
<protein>
    <submittedName>
        <fullName evidence="1">Tail connector protein</fullName>
    </submittedName>
</protein>
<sequence>MYSNEDIAIEKIKGYLNVTGNHKWTKEYVLSNYGIAVQLLVEKAESYKVMPGVKSFSEGGQSMTFSDEGKWTITDDIKDLLPAPFVKLMG</sequence>
<accession>A0A8S5LJN1</accession>
<name>A0A8S5LJN1_9CAUD</name>
<proteinExistence type="predicted"/>
<organism evidence="1">
    <name type="scientific">Myoviridae sp. ct6F13</name>
    <dbReference type="NCBI Taxonomy" id="2827602"/>
    <lineage>
        <taxon>Viruses</taxon>
        <taxon>Duplodnaviria</taxon>
        <taxon>Heunggongvirae</taxon>
        <taxon>Uroviricota</taxon>
        <taxon>Caudoviricetes</taxon>
    </lineage>
</organism>